<sequence length="161" mass="17865">APVTEEGAQRRKTAATAKDFYQKLMLISGLHEELAARRAYEERRIRKAKLARQSGRQKNARLPPLRRQGAQAANQQASNAIEEMRDIGSDEVQMLDDGDEIDANAHTTDESDTSSEELNTKVDGRGEDRDTEDDAGDEELTTEDDASDEELDLGEDASNED</sequence>
<organism evidence="2 3">
    <name type="scientific">Botryobasidium botryosum (strain FD-172 SS1)</name>
    <dbReference type="NCBI Taxonomy" id="930990"/>
    <lineage>
        <taxon>Eukaryota</taxon>
        <taxon>Fungi</taxon>
        <taxon>Dikarya</taxon>
        <taxon>Basidiomycota</taxon>
        <taxon>Agaricomycotina</taxon>
        <taxon>Agaricomycetes</taxon>
        <taxon>Cantharellales</taxon>
        <taxon>Botryobasidiaceae</taxon>
        <taxon>Botryobasidium</taxon>
    </lineage>
</organism>
<dbReference type="EMBL" id="KL198175">
    <property type="protein sequence ID" value="KDQ05890.1"/>
    <property type="molecule type" value="Genomic_DNA"/>
</dbReference>
<feature type="compositionally biased region" description="Low complexity" evidence="1">
    <location>
        <begin position="68"/>
        <end position="80"/>
    </location>
</feature>
<dbReference type="AlphaFoldDB" id="A0A067LUI7"/>
<feature type="region of interest" description="Disordered" evidence="1">
    <location>
        <begin position="48"/>
        <end position="161"/>
    </location>
</feature>
<evidence type="ECO:0000313" key="2">
    <source>
        <dbReference type="EMBL" id="KDQ05890.1"/>
    </source>
</evidence>
<feature type="compositionally biased region" description="Acidic residues" evidence="1">
    <location>
        <begin position="93"/>
        <end position="102"/>
    </location>
</feature>
<gene>
    <name evidence="2" type="ORF">BOTBODRAFT_49656</name>
</gene>
<protein>
    <submittedName>
        <fullName evidence="2">Uncharacterized protein</fullName>
    </submittedName>
</protein>
<dbReference type="InParanoid" id="A0A067LUI7"/>
<proteinExistence type="predicted"/>
<dbReference type="Proteomes" id="UP000027195">
    <property type="component" value="Unassembled WGS sequence"/>
</dbReference>
<evidence type="ECO:0000313" key="3">
    <source>
        <dbReference type="Proteomes" id="UP000027195"/>
    </source>
</evidence>
<dbReference type="HOGENOM" id="CLU_1647720_0_0_1"/>
<keyword evidence="3" id="KW-1185">Reference proteome</keyword>
<reference evidence="3" key="1">
    <citation type="journal article" date="2014" name="Proc. Natl. Acad. Sci. U.S.A.">
        <title>Extensive sampling of basidiomycete genomes demonstrates inadequacy of the white-rot/brown-rot paradigm for wood decay fungi.</title>
        <authorList>
            <person name="Riley R."/>
            <person name="Salamov A.A."/>
            <person name="Brown D.W."/>
            <person name="Nagy L.G."/>
            <person name="Floudas D."/>
            <person name="Held B.W."/>
            <person name="Levasseur A."/>
            <person name="Lombard V."/>
            <person name="Morin E."/>
            <person name="Otillar R."/>
            <person name="Lindquist E.A."/>
            <person name="Sun H."/>
            <person name="LaButti K.M."/>
            <person name="Schmutz J."/>
            <person name="Jabbour D."/>
            <person name="Luo H."/>
            <person name="Baker S.E."/>
            <person name="Pisabarro A.G."/>
            <person name="Walton J.D."/>
            <person name="Blanchette R.A."/>
            <person name="Henrissat B."/>
            <person name="Martin F."/>
            <person name="Cullen D."/>
            <person name="Hibbett D.S."/>
            <person name="Grigoriev I.V."/>
        </authorList>
    </citation>
    <scope>NUCLEOTIDE SEQUENCE [LARGE SCALE GENOMIC DNA]</scope>
    <source>
        <strain evidence="3">FD-172 SS1</strain>
    </source>
</reference>
<feature type="compositionally biased region" description="Acidic residues" evidence="1">
    <location>
        <begin position="129"/>
        <end position="161"/>
    </location>
</feature>
<name>A0A067LUI7_BOTB1</name>
<feature type="compositionally biased region" description="Basic and acidic residues" evidence="1">
    <location>
        <begin position="118"/>
        <end position="128"/>
    </location>
</feature>
<evidence type="ECO:0000256" key="1">
    <source>
        <dbReference type="SAM" id="MobiDB-lite"/>
    </source>
</evidence>
<feature type="non-terminal residue" evidence="2">
    <location>
        <position position="1"/>
    </location>
</feature>
<accession>A0A067LUI7</accession>